<sequence>MKNTPLAEMSTEELIKNKKTIGTATAALAGLLLSLFILSLYKWMTKGFTSLVLVPLALLPIVFVNLKKIKEIQRELQMRGKDVTK</sequence>
<dbReference type="RefSeq" id="WP_190314363.1">
    <property type="nucleotide sequence ID" value="NZ_JACNYL010000003.1"/>
</dbReference>
<accession>A0ABR7XUC4</accession>
<dbReference type="Proteomes" id="UP000651112">
    <property type="component" value="Unassembled WGS sequence"/>
</dbReference>
<protein>
    <submittedName>
        <fullName evidence="2">Redox-active disulfide protein 2</fullName>
    </submittedName>
</protein>
<proteinExistence type="predicted"/>
<keyword evidence="1" id="KW-0472">Membrane</keyword>
<evidence type="ECO:0000313" key="2">
    <source>
        <dbReference type="EMBL" id="MBD1422655.1"/>
    </source>
</evidence>
<dbReference type="EMBL" id="JACNYL010000003">
    <property type="protein sequence ID" value="MBD1422655.1"/>
    <property type="molecule type" value="Genomic_DNA"/>
</dbReference>
<reference evidence="2 3" key="1">
    <citation type="submission" date="2020-08" db="EMBL/GenBank/DDBJ databases">
        <title>Sphingobacterium sp. DN00404 isolated from aquaculture water.</title>
        <authorList>
            <person name="Zhang M."/>
        </authorList>
    </citation>
    <scope>NUCLEOTIDE SEQUENCE [LARGE SCALE GENOMIC DNA]</scope>
    <source>
        <strain evidence="2 3">KCTC 42746</strain>
    </source>
</reference>
<evidence type="ECO:0000256" key="1">
    <source>
        <dbReference type="SAM" id="Phobius"/>
    </source>
</evidence>
<comment type="caution">
    <text evidence="2">The sequence shown here is derived from an EMBL/GenBank/DDBJ whole genome shotgun (WGS) entry which is preliminary data.</text>
</comment>
<feature type="transmembrane region" description="Helical" evidence="1">
    <location>
        <begin position="47"/>
        <end position="66"/>
    </location>
</feature>
<gene>
    <name evidence="2" type="ORF">H8B21_13855</name>
</gene>
<keyword evidence="3" id="KW-1185">Reference proteome</keyword>
<name>A0ABR7XUC4_9SPHI</name>
<organism evidence="2 3">
    <name type="scientific">Sphingobacterium chuzhouense</name>
    <dbReference type="NCBI Taxonomy" id="1742264"/>
    <lineage>
        <taxon>Bacteria</taxon>
        <taxon>Pseudomonadati</taxon>
        <taxon>Bacteroidota</taxon>
        <taxon>Sphingobacteriia</taxon>
        <taxon>Sphingobacteriales</taxon>
        <taxon>Sphingobacteriaceae</taxon>
        <taxon>Sphingobacterium</taxon>
    </lineage>
</organism>
<keyword evidence="1" id="KW-0812">Transmembrane</keyword>
<feature type="transmembrane region" description="Helical" evidence="1">
    <location>
        <begin position="21"/>
        <end position="41"/>
    </location>
</feature>
<keyword evidence="1" id="KW-1133">Transmembrane helix</keyword>
<evidence type="ECO:0000313" key="3">
    <source>
        <dbReference type="Proteomes" id="UP000651112"/>
    </source>
</evidence>